<reference evidence="2" key="2">
    <citation type="journal article" date="2015" name="Fish Shellfish Immunol.">
        <title>Early steps in the European eel (Anguilla anguilla)-Vibrio vulnificus interaction in the gills: Role of the RtxA13 toxin.</title>
        <authorList>
            <person name="Callol A."/>
            <person name="Pajuelo D."/>
            <person name="Ebbesson L."/>
            <person name="Teles M."/>
            <person name="MacKenzie S."/>
            <person name="Amaro C."/>
        </authorList>
    </citation>
    <scope>NUCLEOTIDE SEQUENCE</scope>
</reference>
<name>A0A0E9QLP6_ANGAN</name>
<proteinExistence type="predicted"/>
<dbReference type="AlphaFoldDB" id="A0A0E9QLP6"/>
<reference evidence="2" key="1">
    <citation type="submission" date="2014-11" db="EMBL/GenBank/DDBJ databases">
        <authorList>
            <person name="Amaro Gonzalez C."/>
        </authorList>
    </citation>
    <scope>NUCLEOTIDE SEQUENCE</scope>
</reference>
<feature type="compositionally biased region" description="Polar residues" evidence="1">
    <location>
        <begin position="32"/>
        <end position="46"/>
    </location>
</feature>
<evidence type="ECO:0000256" key="1">
    <source>
        <dbReference type="SAM" id="MobiDB-lite"/>
    </source>
</evidence>
<organism evidence="2">
    <name type="scientific">Anguilla anguilla</name>
    <name type="common">European freshwater eel</name>
    <name type="synonym">Muraena anguilla</name>
    <dbReference type="NCBI Taxonomy" id="7936"/>
    <lineage>
        <taxon>Eukaryota</taxon>
        <taxon>Metazoa</taxon>
        <taxon>Chordata</taxon>
        <taxon>Craniata</taxon>
        <taxon>Vertebrata</taxon>
        <taxon>Euteleostomi</taxon>
        <taxon>Actinopterygii</taxon>
        <taxon>Neopterygii</taxon>
        <taxon>Teleostei</taxon>
        <taxon>Anguilliformes</taxon>
        <taxon>Anguillidae</taxon>
        <taxon>Anguilla</taxon>
    </lineage>
</organism>
<sequence>MEVLSSRYSLKMATCEAEGEGLPPTTAPSPPCSQQANGGNYTFKTL</sequence>
<feature type="region of interest" description="Disordered" evidence="1">
    <location>
        <begin position="17"/>
        <end position="46"/>
    </location>
</feature>
<dbReference type="EMBL" id="GBXM01091584">
    <property type="protein sequence ID" value="JAH16993.1"/>
    <property type="molecule type" value="Transcribed_RNA"/>
</dbReference>
<protein>
    <submittedName>
        <fullName evidence="2">Uncharacterized protein</fullName>
    </submittedName>
</protein>
<accession>A0A0E9QLP6</accession>
<evidence type="ECO:0000313" key="2">
    <source>
        <dbReference type="EMBL" id="JAH16993.1"/>
    </source>
</evidence>